<reference evidence="1 2" key="1">
    <citation type="submission" date="2020-02" db="EMBL/GenBank/DDBJ databases">
        <title>Draft genome sequence of Haematococcus lacustris strain NIES-144.</title>
        <authorList>
            <person name="Morimoto D."/>
            <person name="Nakagawa S."/>
            <person name="Yoshida T."/>
            <person name="Sawayama S."/>
        </authorList>
    </citation>
    <scope>NUCLEOTIDE SEQUENCE [LARGE SCALE GENOMIC DNA]</scope>
    <source>
        <strain evidence="1 2">NIES-144</strain>
    </source>
</reference>
<sequence>MVAGPWLASIKASANPSCPTHHPLGKPPRPAMQLLKGRHEACITYPLLADKQQPVLPVQPLPHVWYTP</sequence>
<protein>
    <submittedName>
        <fullName evidence="1">Uncharacterized protein</fullName>
    </submittedName>
</protein>
<evidence type="ECO:0000313" key="1">
    <source>
        <dbReference type="EMBL" id="GFH30498.1"/>
    </source>
</evidence>
<keyword evidence="2" id="KW-1185">Reference proteome</keyword>
<dbReference type="EMBL" id="BLLF01004947">
    <property type="protein sequence ID" value="GFH30498.1"/>
    <property type="molecule type" value="Genomic_DNA"/>
</dbReference>
<proteinExistence type="predicted"/>
<name>A0A6A0ACU9_HAELA</name>
<evidence type="ECO:0000313" key="2">
    <source>
        <dbReference type="Proteomes" id="UP000485058"/>
    </source>
</evidence>
<dbReference type="AlphaFoldDB" id="A0A6A0ACU9"/>
<gene>
    <name evidence="1" type="ORF">HaLaN_29369</name>
</gene>
<accession>A0A6A0ACU9</accession>
<comment type="caution">
    <text evidence="1">The sequence shown here is derived from an EMBL/GenBank/DDBJ whole genome shotgun (WGS) entry which is preliminary data.</text>
</comment>
<dbReference type="Proteomes" id="UP000485058">
    <property type="component" value="Unassembled WGS sequence"/>
</dbReference>
<organism evidence="1 2">
    <name type="scientific">Haematococcus lacustris</name>
    <name type="common">Green alga</name>
    <name type="synonym">Haematococcus pluvialis</name>
    <dbReference type="NCBI Taxonomy" id="44745"/>
    <lineage>
        <taxon>Eukaryota</taxon>
        <taxon>Viridiplantae</taxon>
        <taxon>Chlorophyta</taxon>
        <taxon>core chlorophytes</taxon>
        <taxon>Chlorophyceae</taxon>
        <taxon>CS clade</taxon>
        <taxon>Chlamydomonadales</taxon>
        <taxon>Haematococcaceae</taxon>
        <taxon>Haematococcus</taxon>
    </lineage>
</organism>